<accession>A0A8T9CGW0</accession>
<keyword evidence="2" id="KW-0637">Prenyltransferase</keyword>
<dbReference type="SFLD" id="SFLDG01163">
    <property type="entry name" value="II"/>
    <property type="match status" value="1"/>
</dbReference>
<organism evidence="5 6">
    <name type="scientific">Lachnellula suecica</name>
    <dbReference type="NCBI Taxonomy" id="602035"/>
    <lineage>
        <taxon>Eukaryota</taxon>
        <taxon>Fungi</taxon>
        <taxon>Dikarya</taxon>
        <taxon>Ascomycota</taxon>
        <taxon>Pezizomycotina</taxon>
        <taxon>Leotiomycetes</taxon>
        <taxon>Helotiales</taxon>
        <taxon>Lachnaceae</taxon>
        <taxon>Lachnellula</taxon>
    </lineage>
</organism>
<protein>
    <recommendedName>
        <fullName evidence="4">Aromatic prenyltransferase</fullName>
    </recommendedName>
</protein>
<evidence type="ECO:0000313" key="5">
    <source>
        <dbReference type="EMBL" id="TVY84701.1"/>
    </source>
</evidence>
<dbReference type="SFLD" id="SFLDS00036">
    <property type="entry name" value="Aromatic_Prenyltransferase"/>
    <property type="match status" value="1"/>
</dbReference>
<keyword evidence="3" id="KW-0808">Transferase</keyword>
<evidence type="ECO:0000256" key="1">
    <source>
        <dbReference type="ARBA" id="ARBA00005368"/>
    </source>
</evidence>
<dbReference type="OrthoDB" id="3913316at2759"/>
<evidence type="ECO:0000256" key="3">
    <source>
        <dbReference type="ARBA" id="ARBA00022679"/>
    </source>
</evidence>
<keyword evidence="6" id="KW-1185">Reference proteome</keyword>
<dbReference type="InterPro" id="IPR036239">
    <property type="entry name" value="PrenylTrfase-like_sf"/>
</dbReference>
<dbReference type="EMBL" id="QGMK01000062">
    <property type="protein sequence ID" value="TVY84701.1"/>
    <property type="molecule type" value="Genomic_DNA"/>
</dbReference>
<comment type="caution">
    <text evidence="5">The sequence shown here is derived from an EMBL/GenBank/DDBJ whole genome shotgun (WGS) entry which is preliminary data.</text>
</comment>
<comment type="similarity">
    <text evidence="1">Belongs to the aromatic prenyltransferase family.</text>
</comment>
<dbReference type="InterPro" id="IPR033964">
    <property type="entry name" value="ABBA"/>
</dbReference>
<dbReference type="SUPFAM" id="SSF143492">
    <property type="entry name" value="Prenyltransferase-like"/>
    <property type="match status" value="1"/>
</dbReference>
<reference evidence="5 6" key="1">
    <citation type="submission" date="2018-05" db="EMBL/GenBank/DDBJ databases">
        <title>Genome sequencing and assembly of the regulated plant pathogen Lachnellula willkommii and related sister species for the development of diagnostic species identification markers.</title>
        <authorList>
            <person name="Giroux E."/>
            <person name="Bilodeau G."/>
        </authorList>
    </citation>
    <scope>NUCLEOTIDE SEQUENCE [LARGE SCALE GENOMIC DNA]</scope>
    <source>
        <strain evidence="5 6">CBS 268.59</strain>
    </source>
</reference>
<gene>
    <name evidence="5" type="primary">novQ</name>
    <name evidence="5" type="ORF">LSUE1_G001479</name>
</gene>
<dbReference type="InterPro" id="IPR020965">
    <property type="entry name" value="Prenyltransferase_CloQ"/>
</dbReference>
<dbReference type="AlphaFoldDB" id="A0A8T9CGW0"/>
<dbReference type="Proteomes" id="UP000469558">
    <property type="component" value="Unassembled WGS sequence"/>
</dbReference>
<dbReference type="GO" id="GO:0004659">
    <property type="term" value="F:prenyltransferase activity"/>
    <property type="evidence" value="ECO:0007669"/>
    <property type="project" value="UniProtKB-KW"/>
</dbReference>
<sequence>MGGFFSKIISSLTKRSNPDGTFNPSQFLADMKQTASALGAPYSESVTRTCLETFSASFKRGAVLWRATDKRGDALNYRFYERIPTDTIGLAVNAGLLEPDTRLATLINIWSSLYGGTPEQSCDFDASAGLVKTWVFMKGLRPLDDILGAPGIPDSLRTHQATFHSLNLKYVRHVAVDYEKETVNLYFRAKGPISCEQAVKFNALAGAGPPSDADFGQMKMFLNPQGFTFSVTLKLATGAIERVGYYALKLPVDIFPSINSALRHFFAVAPSYDTEEMNAIAWSFGGKDGKTYVKAERSYCGQLVALMRDWNSTFSDTEREKMANM</sequence>
<dbReference type="Pfam" id="PF11468">
    <property type="entry name" value="PTase_Orf2"/>
    <property type="match status" value="1"/>
</dbReference>
<name>A0A8T9CGW0_9HELO</name>
<evidence type="ECO:0000256" key="4">
    <source>
        <dbReference type="ARBA" id="ARBA00033767"/>
    </source>
</evidence>
<evidence type="ECO:0000313" key="6">
    <source>
        <dbReference type="Proteomes" id="UP000469558"/>
    </source>
</evidence>
<evidence type="ECO:0000256" key="2">
    <source>
        <dbReference type="ARBA" id="ARBA00022602"/>
    </source>
</evidence>
<proteinExistence type="inferred from homology"/>